<dbReference type="AlphaFoldDB" id="A0A0F9G4C1"/>
<comment type="caution">
    <text evidence="1">The sequence shown here is derived from an EMBL/GenBank/DDBJ whole genome shotgun (WGS) entry which is preliminary data.</text>
</comment>
<gene>
    <name evidence="1" type="ORF">LCGC14_1872930</name>
</gene>
<proteinExistence type="predicted"/>
<name>A0A0F9G4C1_9ZZZZ</name>
<accession>A0A0F9G4C1</accession>
<dbReference type="EMBL" id="LAZR01019138">
    <property type="protein sequence ID" value="KKL93609.1"/>
    <property type="molecule type" value="Genomic_DNA"/>
</dbReference>
<evidence type="ECO:0000313" key="1">
    <source>
        <dbReference type="EMBL" id="KKL93609.1"/>
    </source>
</evidence>
<organism evidence="1">
    <name type="scientific">marine sediment metagenome</name>
    <dbReference type="NCBI Taxonomy" id="412755"/>
    <lineage>
        <taxon>unclassified sequences</taxon>
        <taxon>metagenomes</taxon>
        <taxon>ecological metagenomes</taxon>
    </lineage>
</organism>
<sequence length="126" mass="14864">MTFDRTTDSLEAITTPKMNTHIVQIGDIWHRRTYGTRITLCGEKVDPDVSPGIVQRVFERLREGKTDERCFDCERVWESGLQPEEFWETHERTGEPLGDRKPVKYRRGWFPRLPKHSTGLEIVLRH</sequence>
<reference evidence="1" key="1">
    <citation type="journal article" date="2015" name="Nature">
        <title>Complex archaea that bridge the gap between prokaryotes and eukaryotes.</title>
        <authorList>
            <person name="Spang A."/>
            <person name="Saw J.H."/>
            <person name="Jorgensen S.L."/>
            <person name="Zaremba-Niedzwiedzka K."/>
            <person name="Martijn J."/>
            <person name="Lind A.E."/>
            <person name="van Eijk R."/>
            <person name="Schleper C."/>
            <person name="Guy L."/>
            <person name="Ettema T.J."/>
        </authorList>
    </citation>
    <scope>NUCLEOTIDE SEQUENCE</scope>
</reference>
<protein>
    <submittedName>
        <fullName evidence="1">Uncharacterized protein</fullName>
    </submittedName>
</protein>